<proteinExistence type="predicted"/>
<dbReference type="AlphaFoldDB" id="A0ABC9WL27"/>
<protein>
    <submittedName>
        <fullName evidence="1">Uncharacterized protein</fullName>
    </submittedName>
</protein>
<dbReference type="Proteomes" id="UP001623348">
    <property type="component" value="Unassembled WGS sequence"/>
</dbReference>
<accession>A0ABC9WL27</accession>
<gene>
    <name evidence="1" type="ORF">GRJ2_001082900</name>
</gene>
<reference evidence="1 2" key="1">
    <citation type="submission" date="2024-06" db="EMBL/GenBank/DDBJ databases">
        <title>The draft genome of Grus japonensis, version 3.</title>
        <authorList>
            <person name="Nabeshima K."/>
            <person name="Suzuki S."/>
            <person name="Onuma M."/>
        </authorList>
    </citation>
    <scope>NUCLEOTIDE SEQUENCE [LARGE SCALE GENOMIC DNA]</scope>
    <source>
        <strain evidence="1 2">451A</strain>
    </source>
</reference>
<evidence type="ECO:0000313" key="2">
    <source>
        <dbReference type="Proteomes" id="UP001623348"/>
    </source>
</evidence>
<organism evidence="1 2">
    <name type="scientific">Grus japonensis</name>
    <name type="common">Japanese crane</name>
    <name type="synonym">Red-crowned crane</name>
    <dbReference type="NCBI Taxonomy" id="30415"/>
    <lineage>
        <taxon>Eukaryota</taxon>
        <taxon>Metazoa</taxon>
        <taxon>Chordata</taxon>
        <taxon>Craniata</taxon>
        <taxon>Vertebrata</taxon>
        <taxon>Euteleostomi</taxon>
        <taxon>Archelosauria</taxon>
        <taxon>Archosauria</taxon>
        <taxon>Dinosauria</taxon>
        <taxon>Saurischia</taxon>
        <taxon>Theropoda</taxon>
        <taxon>Coelurosauria</taxon>
        <taxon>Aves</taxon>
        <taxon>Neognathae</taxon>
        <taxon>Neoaves</taxon>
        <taxon>Gruiformes</taxon>
        <taxon>Gruidae</taxon>
        <taxon>Grus</taxon>
    </lineage>
</organism>
<dbReference type="EMBL" id="BAAFJT010000003">
    <property type="protein sequence ID" value="GAB0186176.1"/>
    <property type="molecule type" value="Genomic_DNA"/>
</dbReference>
<sequence>MATSFTFGEDQRIWWLVSREATLLTQRRPHVNGSSCLGNAFVIHQRPFECMPVSLMGPHSEAIRINGKTPANKALMPVQI</sequence>
<comment type="caution">
    <text evidence="1">The sequence shown here is derived from an EMBL/GenBank/DDBJ whole genome shotgun (WGS) entry which is preliminary data.</text>
</comment>
<keyword evidence="2" id="KW-1185">Reference proteome</keyword>
<evidence type="ECO:0000313" key="1">
    <source>
        <dbReference type="EMBL" id="GAB0186176.1"/>
    </source>
</evidence>
<name>A0ABC9WL27_GRUJA</name>